<feature type="compositionally biased region" description="Basic residues" evidence="1">
    <location>
        <begin position="1"/>
        <end position="18"/>
    </location>
</feature>
<dbReference type="EMBL" id="CAJHJT010000012">
    <property type="protein sequence ID" value="CAD6999530.1"/>
    <property type="molecule type" value="Genomic_DNA"/>
</dbReference>
<gene>
    <name evidence="2" type="ORF">CCAP1982_LOCUS8052</name>
</gene>
<accession>A0A811UL76</accession>
<evidence type="ECO:0000313" key="2">
    <source>
        <dbReference type="EMBL" id="CAD6999530.1"/>
    </source>
</evidence>
<feature type="compositionally biased region" description="Basic and acidic residues" evidence="1">
    <location>
        <begin position="19"/>
        <end position="33"/>
    </location>
</feature>
<protein>
    <submittedName>
        <fullName evidence="2">(Mediterranean fruit fly) hypothetical protein</fullName>
    </submittedName>
</protein>
<sequence>MSRRRARRRKKRRNKKKQEKLYKTSESTDRTTDRPTNQEIIQRCGNAYIVLGWRLAHLDLTDAHAVWTSCSEECRHLLVGIGITGHSGCAHSIDTVRN</sequence>
<evidence type="ECO:0000313" key="3">
    <source>
        <dbReference type="Proteomes" id="UP000606786"/>
    </source>
</evidence>
<keyword evidence="3" id="KW-1185">Reference proteome</keyword>
<organism evidence="2 3">
    <name type="scientific">Ceratitis capitata</name>
    <name type="common">Mediterranean fruit fly</name>
    <name type="synonym">Tephritis capitata</name>
    <dbReference type="NCBI Taxonomy" id="7213"/>
    <lineage>
        <taxon>Eukaryota</taxon>
        <taxon>Metazoa</taxon>
        <taxon>Ecdysozoa</taxon>
        <taxon>Arthropoda</taxon>
        <taxon>Hexapoda</taxon>
        <taxon>Insecta</taxon>
        <taxon>Pterygota</taxon>
        <taxon>Neoptera</taxon>
        <taxon>Endopterygota</taxon>
        <taxon>Diptera</taxon>
        <taxon>Brachycera</taxon>
        <taxon>Muscomorpha</taxon>
        <taxon>Tephritoidea</taxon>
        <taxon>Tephritidae</taxon>
        <taxon>Ceratitis</taxon>
        <taxon>Ceratitis</taxon>
    </lineage>
</organism>
<proteinExistence type="predicted"/>
<name>A0A811UL76_CERCA</name>
<comment type="caution">
    <text evidence="2">The sequence shown here is derived from an EMBL/GenBank/DDBJ whole genome shotgun (WGS) entry which is preliminary data.</text>
</comment>
<feature type="region of interest" description="Disordered" evidence="1">
    <location>
        <begin position="1"/>
        <end position="37"/>
    </location>
</feature>
<reference evidence="2" key="1">
    <citation type="submission" date="2020-11" db="EMBL/GenBank/DDBJ databases">
        <authorList>
            <person name="Whitehead M."/>
        </authorList>
    </citation>
    <scope>NUCLEOTIDE SEQUENCE</scope>
    <source>
        <strain evidence="2">EGII</strain>
    </source>
</reference>
<dbReference type="AlphaFoldDB" id="A0A811UL76"/>
<dbReference type="Proteomes" id="UP000606786">
    <property type="component" value="Unassembled WGS sequence"/>
</dbReference>
<evidence type="ECO:0000256" key="1">
    <source>
        <dbReference type="SAM" id="MobiDB-lite"/>
    </source>
</evidence>